<sequence>MTRRMTKRVHYGWWVVGTTFVVLLVSAAIRATPGVLIVPLERELGWSRATISGAISVNLLLYGLMGPFCAAIAERIGIRRTMALAMGLLSAALLAATWMRSPWQLVLLWGLCVGVGTGMAAMVLGTAVVTRWFSARRGVVLGALTASTATGQLLFLPLLARVAEGEGWRAALRIVSLGALATVPLALLLVRESPAAVGLLPYGAKEGDAVHAPRRGNPAALAVRTLARASRSRDFWLLAGTFFVCGMSTNGLIGTHLIPACMDHGMPEVRAAGLLATMGIFDLFGTTLSGWLTDRWDSRRLLFAYYFLRGLSLVFLPHALLEAGTGLSIFTVFYGLDWIATVPPTVRLATDAFGKEDAPIVFGWVFAAHQVGAAVAALGAGVIRTRLGDYHHAFVAAGTICMVAGFFCLMVGRGTRRALAPAGVTAAATAEL</sequence>
<reference evidence="7" key="1">
    <citation type="journal article" date="2022" name="Int. J. Syst. Evol. Microbiol.">
        <title>Anaeromyxobacter oryzae sp. nov., Anaeromyxobacter diazotrophicus sp. nov. and Anaeromyxobacter paludicola sp. nov., isolated from paddy soils.</title>
        <authorList>
            <person name="Itoh H."/>
            <person name="Xu Z."/>
            <person name="Mise K."/>
            <person name="Masuda Y."/>
            <person name="Ushijima N."/>
            <person name="Hayakawa C."/>
            <person name="Shiratori Y."/>
            <person name="Senoo K."/>
        </authorList>
    </citation>
    <scope>NUCLEOTIDE SEQUENCE [LARGE SCALE GENOMIC DNA]</scope>
    <source>
        <strain evidence="7">Red630</strain>
    </source>
</reference>
<feature type="transmembrane region" description="Helical" evidence="4">
    <location>
        <begin position="139"/>
        <end position="158"/>
    </location>
</feature>
<keyword evidence="3 4" id="KW-0472">Membrane</keyword>
<dbReference type="Pfam" id="PF07690">
    <property type="entry name" value="MFS_1"/>
    <property type="match status" value="1"/>
</dbReference>
<feature type="transmembrane region" description="Helical" evidence="4">
    <location>
        <begin position="271"/>
        <end position="291"/>
    </location>
</feature>
<feature type="transmembrane region" description="Helical" evidence="4">
    <location>
        <begin position="12"/>
        <end position="29"/>
    </location>
</feature>
<name>A0ABN6N676_9BACT</name>
<evidence type="ECO:0000313" key="6">
    <source>
        <dbReference type="EMBL" id="BDG08666.1"/>
    </source>
</evidence>
<feature type="transmembrane region" description="Helical" evidence="4">
    <location>
        <begin position="235"/>
        <end position="259"/>
    </location>
</feature>
<proteinExistence type="predicted"/>
<dbReference type="Gene3D" id="1.20.1250.20">
    <property type="entry name" value="MFS general substrate transporter like domains"/>
    <property type="match status" value="2"/>
</dbReference>
<dbReference type="PROSITE" id="PS50850">
    <property type="entry name" value="MFS"/>
    <property type="match status" value="1"/>
</dbReference>
<evidence type="ECO:0000259" key="5">
    <source>
        <dbReference type="PROSITE" id="PS50850"/>
    </source>
</evidence>
<dbReference type="SUPFAM" id="SSF103473">
    <property type="entry name" value="MFS general substrate transporter"/>
    <property type="match status" value="1"/>
</dbReference>
<feature type="domain" description="Major facilitator superfamily (MFS) profile" evidence="5">
    <location>
        <begin position="5"/>
        <end position="416"/>
    </location>
</feature>
<evidence type="ECO:0000313" key="7">
    <source>
        <dbReference type="Proteomes" id="UP001162734"/>
    </source>
</evidence>
<evidence type="ECO:0000256" key="4">
    <source>
        <dbReference type="SAM" id="Phobius"/>
    </source>
</evidence>
<organism evidence="6 7">
    <name type="scientific">Anaeromyxobacter paludicola</name>
    <dbReference type="NCBI Taxonomy" id="2918171"/>
    <lineage>
        <taxon>Bacteria</taxon>
        <taxon>Pseudomonadati</taxon>
        <taxon>Myxococcota</taxon>
        <taxon>Myxococcia</taxon>
        <taxon>Myxococcales</taxon>
        <taxon>Cystobacterineae</taxon>
        <taxon>Anaeromyxobacteraceae</taxon>
        <taxon>Anaeromyxobacter</taxon>
    </lineage>
</organism>
<keyword evidence="1 4" id="KW-0812">Transmembrane</keyword>
<gene>
    <name evidence="6" type="ORF">AMPC_17790</name>
</gene>
<dbReference type="CDD" id="cd17355">
    <property type="entry name" value="MFS_YcxA_like"/>
    <property type="match status" value="1"/>
</dbReference>
<feature type="transmembrane region" description="Helical" evidence="4">
    <location>
        <begin position="49"/>
        <end position="70"/>
    </location>
</feature>
<dbReference type="Proteomes" id="UP001162734">
    <property type="component" value="Chromosome"/>
</dbReference>
<dbReference type="RefSeq" id="WP_248345852.1">
    <property type="nucleotide sequence ID" value="NZ_AP025592.1"/>
</dbReference>
<feature type="transmembrane region" description="Helical" evidence="4">
    <location>
        <begin position="390"/>
        <end position="411"/>
    </location>
</feature>
<feature type="transmembrane region" description="Helical" evidence="4">
    <location>
        <begin position="106"/>
        <end position="127"/>
    </location>
</feature>
<feature type="transmembrane region" description="Helical" evidence="4">
    <location>
        <begin position="170"/>
        <end position="190"/>
    </location>
</feature>
<feature type="transmembrane region" description="Helical" evidence="4">
    <location>
        <begin position="361"/>
        <end position="384"/>
    </location>
</feature>
<dbReference type="InterPro" id="IPR020846">
    <property type="entry name" value="MFS_dom"/>
</dbReference>
<dbReference type="InterPro" id="IPR050327">
    <property type="entry name" value="Proton-linked_MCT"/>
</dbReference>
<dbReference type="PANTHER" id="PTHR11360">
    <property type="entry name" value="MONOCARBOXYLATE TRANSPORTER"/>
    <property type="match status" value="1"/>
</dbReference>
<dbReference type="EMBL" id="AP025592">
    <property type="protein sequence ID" value="BDG08666.1"/>
    <property type="molecule type" value="Genomic_DNA"/>
</dbReference>
<evidence type="ECO:0000256" key="1">
    <source>
        <dbReference type="ARBA" id="ARBA00022692"/>
    </source>
</evidence>
<evidence type="ECO:0000256" key="3">
    <source>
        <dbReference type="ARBA" id="ARBA00023136"/>
    </source>
</evidence>
<evidence type="ECO:0000256" key="2">
    <source>
        <dbReference type="ARBA" id="ARBA00022989"/>
    </source>
</evidence>
<dbReference type="InterPro" id="IPR011701">
    <property type="entry name" value="MFS"/>
</dbReference>
<keyword evidence="7" id="KW-1185">Reference proteome</keyword>
<keyword evidence="2 4" id="KW-1133">Transmembrane helix</keyword>
<feature type="transmembrane region" description="Helical" evidence="4">
    <location>
        <begin position="82"/>
        <end position="100"/>
    </location>
</feature>
<dbReference type="PANTHER" id="PTHR11360:SF290">
    <property type="entry name" value="MONOCARBOXYLATE MFS PERMEASE"/>
    <property type="match status" value="1"/>
</dbReference>
<accession>A0ABN6N676</accession>
<dbReference type="InterPro" id="IPR036259">
    <property type="entry name" value="MFS_trans_sf"/>
</dbReference>
<protein>
    <submittedName>
        <fullName evidence="6">MFS transporter</fullName>
    </submittedName>
</protein>